<gene>
    <name evidence="2" type="ORF">E4U56_003560</name>
</gene>
<protein>
    <recommendedName>
        <fullName evidence="4">Tyr recombinase domain-containing protein</fullName>
    </recommendedName>
</protein>
<keyword evidence="1" id="KW-0233">DNA recombination</keyword>
<dbReference type="GO" id="GO:0015074">
    <property type="term" value="P:DNA integration"/>
    <property type="evidence" value="ECO:0007669"/>
    <property type="project" value="InterPro"/>
</dbReference>
<dbReference type="InterPro" id="IPR013762">
    <property type="entry name" value="Integrase-like_cat_sf"/>
</dbReference>
<reference evidence="2" key="1">
    <citation type="journal article" date="2020" name="bioRxiv">
        <title>Whole genome comparisons of ergot fungi reveals the divergence and evolution of species within the genus Claviceps are the result of varying mechanisms driving genome evolution and host range expansion.</title>
        <authorList>
            <person name="Wyka S.A."/>
            <person name="Mondo S.J."/>
            <person name="Liu M."/>
            <person name="Dettman J."/>
            <person name="Nalam V."/>
            <person name="Broders K.D."/>
        </authorList>
    </citation>
    <scope>NUCLEOTIDE SEQUENCE</scope>
    <source>
        <strain evidence="2">CCC 1102</strain>
    </source>
</reference>
<dbReference type="AlphaFoldDB" id="A0A9P7SNK7"/>
<proteinExistence type="predicted"/>
<dbReference type="Gene3D" id="1.10.443.10">
    <property type="entry name" value="Intergrase catalytic core"/>
    <property type="match status" value="1"/>
</dbReference>
<dbReference type="EMBL" id="SRPS01000230">
    <property type="protein sequence ID" value="KAG5962064.1"/>
    <property type="molecule type" value="Genomic_DNA"/>
</dbReference>
<dbReference type="GO" id="GO:0006310">
    <property type="term" value="P:DNA recombination"/>
    <property type="evidence" value="ECO:0007669"/>
    <property type="project" value="UniProtKB-KW"/>
</dbReference>
<evidence type="ECO:0000256" key="1">
    <source>
        <dbReference type="ARBA" id="ARBA00023172"/>
    </source>
</evidence>
<dbReference type="OrthoDB" id="5149081at2759"/>
<dbReference type="Proteomes" id="UP000784919">
    <property type="component" value="Unassembled WGS sequence"/>
</dbReference>
<sequence length="62" mass="7132">FRRGAAQHAYDRGLSKADIQALGRWTSDAVDRYYTEDTLRILRSQGNFNRRKGNESSNTIRA</sequence>
<organism evidence="2 3">
    <name type="scientific">Claviceps arundinis</name>
    <dbReference type="NCBI Taxonomy" id="1623583"/>
    <lineage>
        <taxon>Eukaryota</taxon>
        <taxon>Fungi</taxon>
        <taxon>Dikarya</taxon>
        <taxon>Ascomycota</taxon>
        <taxon>Pezizomycotina</taxon>
        <taxon>Sordariomycetes</taxon>
        <taxon>Hypocreomycetidae</taxon>
        <taxon>Hypocreales</taxon>
        <taxon>Clavicipitaceae</taxon>
        <taxon>Claviceps</taxon>
    </lineage>
</organism>
<dbReference type="SUPFAM" id="SSF56349">
    <property type="entry name" value="DNA breaking-rejoining enzymes"/>
    <property type="match status" value="1"/>
</dbReference>
<accession>A0A9P7SNK7</accession>
<feature type="non-terminal residue" evidence="2">
    <location>
        <position position="1"/>
    </location>
</feature>
<evidence type="ECO:0000313" key="3">
    <source>
        <dbReference type="Proteomes" id="UP000784919"/>
    </source>
</evidence>
<comment type="caution">
    <text evidence="2">The sequence shown here is derived from an EMBL/GenBank/DDBJ whole genome shotgun (WGS) entry which is preliminary data.</text>
</comment>
<dbReference type="GO" id="GO:0003677">
    <property type="term" value="F:DNA binding"/>
    <property type="evidence" value="ECO:0007669"/>
    <property type="project" value="InterPro"/>
</dbReference>
<evidence type="ECO:0008006" key="4">
    <source>
        <dbReference type="Google" id="ProtNLM"/>
    </source>
</evidence>
<dbReference type="InterPro" id="IPR011010">
    <property type="entry name" value="DNA_brk_join_enz"/>
</dbReference>
<name>A0A9P7SNK7_9HYPO</name>
<evidence type="ECO:0000313" key="2">
    <source>
        <dbReference type="EMBL" id="KAG5962064.1"/>
    </source>
</evidence>